<name>A0ABS9UTW2_9BACT</name>
<proteinExistence type="predicted"/>
<protein>
    <recommendedName>
        <fullName evidence="3">Lipoprotein</fullName>
    </recommendedName>
</protein>
<dbReference type="PROSITE" id="PS51257">
    <property type="entry name" value="PROKAR_LIPOPROTEIN"/>
    <property type="match status" value="1"/>
</dbReference>
<evidence type="ECO:0000313" key="1">
    <source>
        <dbReference type="EMBL" id="MCH7399864.1"/>
    </source>
</evidence>
<organism evidence="1 2">
    <name type="scientific">Belliella calami</name>
    <dbReference type="NCBI Taxonomy" id="2923436"/>
    <lineage>
        <taxon>Bacteria</taxon>
        <taxon>Pseudomonadati</taxon>
        <taxon>Bacteroidota</taxon>
        <taxon>Cytophagia</taxon>
        <taxon>Cytophagales</taxon>
        <taxon>Cyclobacteriaceae</taxon>
        <taxon>Belliella</taxon>
    </lineage>
</organism>
<gene>
    <name evidence="1" type="ORF">MM236_17855</name>
</gene>
<comment type="caution">
    <text evidence="1">The sequence shown here is derived from an EMBL/GenBank/DDBJ whole genome shotgun (WGS) entry which is preliminary data.</text>
</comment>
<evidence type="ECO:0000313" key="2">
    <source>
        <dbReference type="Proteomes" id="UP001165488"/>
    </source>
</evidence>
<evidence type="ECO:0008006" key="3">
    <source>
        <dbReference type="Google" id="ProtNLM"/>
    </source>
</evidence>
<reference evidence="1" key="1">
    <citation type="submission" date="2022-03" db="EMBL/GenBank/DDBJ databases">
        <title>De novo assembled genomes of Belliella spp. (Cyclobacteriaceae) strains.</title>
        <authorList>
            <person name="Szabo A."/>
            <person name="Korponai K."/>
            <person name="Felfoldi T."/>
        </authorList>
    </citation>
    <scope>NUCLEOTIDE SEQUENCE</scope>
    <source>
        <strain evidence="1">DSM 107340</strain>
    </source>
</reference>
<dbReference type="RefSeq" id="WP_241276358.1">
    <property type="nucleotide sequence ID" value="NZ_JAKZGS010000022.1"/>
</dbReference>
<dbReference type="Proteomes" id="UP001165488">
    <property type="component" value="Unassembled WGS sequence"/>
</dbReference>
<dbReference type="EMBL" id="JAKZGS010000022">
    <property type="protein sequence ID" value="MCH7399864.1"/>
    <property type="molecule type" value="Genomic_DNA"/>
</dbReference>
<keyword evidence="2" id="KW-1185">Reference proteome</keyword>
<accession>A0ABS9UTW2</accession>
<sequence length="231" mass="26804">MEKYLKILFVSIIFLSSCQSTKTSIRQYCKVCLDKEDGIIIDDVASPMLSVMQNNEIWDIMKLVFQKEGFTNVYDRYELDYEFFNNNIKGIDSLEDREQLALKLGIKYILKPAVLDVRESEGFMYDAIDPNESKYPFPREIHPIPNKPAENKSILQYELIETSSGEVVYRVDFISSDSGFINDDGDDYNISTVMKTLRSGTRKGTKFTIADCSCPKKKYTKRRKFWEKLGH</sequence>